<name>D1C6G1_SPHTD</name>
<dbReference type="eggNOG" id="COG2010">
    <property type="taxonomic scope" value="Bacteria"/>
</dbReference>
<dbReference type="PANTHER" id="PTHR40394">
    <property type="entry name" value="LIPOPROTEIN-RELATED"/>
    <property type="match status" value="1"/>
</dbReference>
<dbReference type="AlphaFoldDB" id="D1C6G1"/>
<dbReference type="Proteomes" id="UP000002027">
    <property type="component" value="Chromosome 1"/>
</dbReference>
<keyword evidence="1" id="KW-0472">Membrane</keyword>
<evidence type="ECO:0000313" key="2">
    <source>
        <dbReference type="EMBL" id="ACZ39586.1"/>
    </source>
</evidence>
<keyword evidence="1" id="KW-1133">Transmembrane helix</keyword>
<evidence type="ECO:0000256" key="1">
    <source>
        <dbReference type="SAM" id="Phobius"/>
    </source>
</evidence>
<feature type="transmembrane region" description="Helical" evidence="1">
    <location>
        <begin position="55"/>
        <end position="76"/>
    </location>
</feature>
<feature type="transmembrane region" description="Helical" evidence="1">
    <location>
        <begin position="96"/>
        <end position="118"/>
    </location>
</feature>
<reference evidence="3" key="1">
    <citation type="submission" date="2009-11" db="EMBL/GenBank/DDBJ databases">
        <title>The complete chromosome 1 of Sphaerobacter thermophilus DSM 20745.</title>
        <authorList>
            <person name="Lucas S."/>
            <person name="Copeland A."/>
            <person name="Lapidus A."/>
            <person name="Glavina del Rio T."/>
            <person name="Dalin E."/>
            <person name="Tice H."/>
            <person name="Bruce D."/>
            <person name="Goodwin L."/>
            <person name="Pitluck S."/>
            <person name="Kyrpides N."/>
            <person name="Mavromatis K."/>
            <person name="Ivanova N."/>
            <person name="Mikhailova N."/>
            <person name="LaButti K.M."/>
            <person name="Clum A."/>
            <person name="Sun H.I."/>
            <person name="Brettin T."/>
            <person name="Detter J.C."/>
            <person name="Han C."/>
            <person name="Larimer F."/>
            <person name="Land M."/>
            <person name="Hauser L."/>
            <person name="Markowitz V."/>
            <person name="Cheng J.F."/>
            <person name="Hugenholtz P."/>
            <person name="Woyke T."/>
            <person name="Wu D."/>
            <person name="Steenblock K."/>
            <person name="Schneider S."/>
            <person name="Pukall R."/>
            <person name="Goeker M."/>
            <person name="Klenk H.P."/>
            <person name="Eisen J.A."/>
        </authorList>
    </citation>
    <scope>NUCLEOTIDE SEQUENCE [LARGE SCALE GENOMIC DNA]</scope>
    <source>
        <strain evidence="3">ATCC 49802 / DSM 20745 / S 6022</strain>
    </source>
</reference>
<dbReference type="EMBL" id="CP001823">
    <property type="protein sequence ID" value="ACZ39586.1"/>
    <property type="molecule type" value="Genomic_DNA"/>
</dbReference>
<keyword evidence="3" id="KW-1185">Reference proteome</keyword>
<proteinExistence type="predicted"/>
<dbReference type="InterPro" id="IPR021776">
    <property type="entry name" value="ActD"/>
</dbReference>
<sequence>MAVRGVLGVYKDLDTAIAGVDALNELGYKRDDFEVLTNAPYPEGTFGEESGMHRLGLFPLVGAACGFAVGLLITGATQMAYPLVTGGKPLFSIPPMIIIMYEGTLLAAVIFTVIGMLFESRLPRLGSSLWDPRISRGYIGILVHAPEEKADEAAATMRRAGAEDVILEERRVPAPARAPQQKGARA</sequence>
<reference evidence="2 3" key="2">
    <citation type="journal article" date="2010" name="Stand. Genomic Sci.">
        <title>Complete genome sequence of Desulfohalobium retbaense type strain (HR(100)).</title>
        <authorList>
            <person name="Spring S."/>
            <person name="Nolan M."/>
            <person name="Lapidus A."/>
            <person name="Glavina Del Rio T."/>
            <person name="Copeland A."/>
            <person name="Tice H."/>
            <person name="Cheng J.F."/>
            <person name="Lucas S."/>
            <person name="Land M."/>
            <person name="Chen F."/>
            <person name="Bruce D."/>
            <person name="Goodwin L."/>
            <person name="Pitluck S."/>
            <person name="Ivanova N."/>
            <person name="Mavromatis K."/>
            <person name="Mikhailova N."/>
            <person name="Pati A."/>
            <person name="Chen A."/>
            <person name="Palaniappan K."/>
            <person name="Hauser L."/>
            <person name="Chang Y.J."/>
            <person name="Jeffries C.D."/>
            <person name="Munk C."/>
            <person name="Kiss H."/>
            <person name="Chain P."/>
            <person name="Han C."/>
            <person name="Brettin T."/>
            <person name="Detter J.C."/>
            <person name="Schuler E."/>
            <person name="Goker M."/>
            <person name="Rohde M."/>
            <person name="Bristow J."/>
            <person name="Eisen J.A."/>
            <person name="Markowitz V."/>
            <person name="Hugenholtz P."/>
            <person name="Kyrpides N.C."/>
            <person name="Klenk H.P."/>
        </authorList>
    </citation>
    <scope>NUCLEOTIDE SEQUENCE [LARGE SCALE GENOMIC DNA]</scope>
    <source>
        <strain evidence="3">ATCC 49802 / DSM 20745 / S 6022</strain>
    </source>
</reference>
<evidence type="ECO:0000313" key="3">
    <source>
        <dbReference type="Proteomes" id="UP000002027"/>
    </source>
</evidence>
<dbReference type="RefSeq" id="WP_012872632.1">
    <property type="nucleotide sequence ID" value="NC_013523.1"/>
</dbReference>
<gene>
    <name evidence="2" type="ordered locus">Sthe_2160</name>
</gene>
<evidence type="ECO:0008006" key="4">
    <source>
        <dbReference type="Google" id="ProtNLM"/>
    </source>
</evidence>
<accession>D1C6G1</accession>
<protein>
    <recommendedName>
        <fullName evidence="4">DUF3341 domain-containing protein</fullName>
    </recommendedName>
</protein>
<dbReference type="InParanoid" id="D1C6G1"/>
<dbReference type="PANTHER" id="PTHR40394:SF2">
    <property type="entry name" value="QUINOL:CYTOCHROME C OXIDOREDUCTASE MEMBRANE PROTEIN"/>
    <property type="match status" value="1"/>
</dbReference>
<keyword evidence="1" id="KW-0812">Transmembrane</keyword>
<organism evidence="2 3">
    <name type="scientific">Sphaerobacter thermophilus (strain ATCC 49802 / DSM 20745 / KCCM 41009 / NCIMB 13125 / S 6022)</name>
    <dbReference type="NCBI Taxonomy" id="479434"/>
    <lineage>
        <taxon>Bacteria</taxon>
        <taxon>Pseudomonadati</taxon>
        <taxon>Thermomicrobiota</taxon>
        <taxon>Thermomicrobia</taxon>
        <taxon>Sphaerobacterales</taxon>
        <taxon>Sphaerobacterineae</taxon>
        <taxon>Sphaerobacteraceae</taxon>
        <taxon>Sphaerobacter</taxon>
    </lineage>
</organism>
<dbReference type="OrthoDB" id="158822at2"/>
<dbReference type="HOGENOM" id="CLU_1502809_0_0_0"/>
<dbReference type="STRING" id="479434.Sthe_2160"/>
<dbReference type="KEGG" id="sti:Sthe_2160"/>
<dbReference type="Pfam" id="PF11821">
    <property type="entry name" value="ActD"/>
    <property type="match status" value="1"/>
</dbReference>